<evidence type="ECO:0000256" key="1">
    <source>
        <dbReference type="SAM" id="Phobius"/>
    </source>
</evidence>
<keyword evidence="1" id="KW-0472">Membrane</keyword>
<keyword evidence="1" id="KW-0812">Transmembrane</keyword>
<feature type="transmembrane region" description="Helical" evidence="1">
    <location>
        <begin position="7"/>
        <end position="29"/>
    </location>
</feature>
<organism evidence="2 3">
    <name type="scientific">Panagrolaimus davidi</name>
    <dbReference type="NCBI Taxonomy" id="227884"/>
    <lineage>
        <taxon>Eukaryota</taxon>
        <taxon>Metazoa</taxon>
        <taxon>Ecdysozoa</taxon>
        <taxon>Nematoda</taxon>
        <taxon>Chromadorea</taxon>
        <taxon>Rhabditida</taxon>
        <taxon>Tylenchina</taxon>
        <taxon>Panagrolaimomorpha</taxon>
        <taxon>Panagrolaimoidea</taxon>
        <taxon>Panagrolaimidae</taxon>
        <taxon>Panagrolaimus</taxon>
    </lineage>
</organism>
<evidence type="ECO:0000313" key="3">
    <source>
        <dbReference type="WBParaSite" id="PDA_v2.g19776.t1"/>
    </source>
</evidence>
<keyword evidence="1" id="KW-1133">Transmembrane helix</keyword>
<sequence>MSNIYSGLRFTCSITKGIILAIILIDIFHGPGNDVTTAACVIVCVSLLFLIVLHIINGFEGIRSNTPAIIDVILLGIVVVLTIPELGLLGADAWNPYVYTNGGCRIMYEPAFVCDVVCFFAAIALICCHVFISQTQ</sequence>
<accession>A0A914PU38</accession>
<name>A0A914PU38_9BILA</name>
<feature type="transmembrane region" description="Helical" evidence="1">
    <location>
        <begin position="35"/>
        <end position="56"/>
    </location>
</feature>
<evidence type="ECO:0000313" key="2">
    <source>
        <dbReference type="Proteomes" id="UP000887578"/>
    </source>
</evidence>
<reference evidence="3" key="1">
    <citation type="submission" date="2022-11" db="UniProtKB">
        <authorList>
            <consortium name="WormBaseParasite"/>
        </authorList>
    </citation>
    <scope>IDENTIFICATION</scope>
</reference>
<feature type="transmembrane region" description="Helical" evidence="1">
    <location>
        <begin position="110"/>
        <end position="132"/>
    </location>
</feature>
<protein>
    <submittedName>
        <fullName evidence="3">Uncharacterized protein</fullName>
    </submittedName>
</protein>
<dbReference type="WBParaSite" id="PDA_v2.g19776.t1">
    <property type="protein sequence ID" value="PDA_v2.g19776.t1"/>
    <property type="gene ID" value="PDA_v2.g19776"/>
</dbReference>
<dbReference type="Proteomes" id="UP000887578">
    <property type="component" value="Unplaced"/>
</dbReference>
<feature type="transmembrane region" description="Helical" evidence="1">
    <location>
        <begin position="68"/>
        <end position="90"/>
    </location>
</feature>
<proteinExistence type="predicted"/>
<keyword evidence="2" id="KW-1185">Reference proteome</keyword>
<dbReference type="AlphaFoldDB" id="A0A914PU38"/>